<dbReference type="EMBL" id="MH713599">
    <property type="protein sequence ID" value="AXY82853.1"/>
    <property type="molecule type" value="Genomic_DNA"/>
</dbReference>
<organism evidence="1 2">
    <name type="scientific">Acinetobacter phage KARL-1</name>
    <dbReference type="NCBI Taxonomy" id="2301662"/>
    <lineage>
        <taxon>Viruses</taxon>
        <taxon>Duplodnaviria</taxon>
        <taxon>Heunggongvirae</taxon>
        <taxon>Uroviricota</taxon>
        <taxon>Caudoviricetes</taxon>
        <taxon>Pantevenvirales</taxon>
        <taxon>Straboviridae</taxon>
        <taxon>Twarogvirinae</taxon>
        <taxon>Lazarusvirus</taxon>
        <taxon>Lazarusvirus karl</taxon>
    </lineage>
</organism>
<proteinExistence type="predicted"/>
<keyword evidence="2" id="KW-1185">Reference proteome</keyword>
<name>A0A385IIX9_9CAUD</name>
<evidence type="ECO:0000313" key="1">
    <source>
        <dbReference type="EMBL" id="AXY82853.1"/>
    </source>
</evidence>
<protein>
    <submittedName>
        <fullName evidence="1">Uncharacterized protein</fullName>
    </submittedName>
</protein>
<dbReference type="Proteomes" id="UP000277855">
    <property type="component" value="Segment"/>
</dbReference>
<reference evidence="1 2" key="1">
    <citation type="journal article" date="2018" name="Sci. Rep.">
        <title>Enhanced antibacterial effect of the novel T4-like bacteriophage KARL-1 in combination with antibiotics against multi-drug resistant Acinetobacter baumannii.</title>
        <authorList>
            <person name="Jansen M."/>
            <person name="Wahida A."/>
            <person name="Latz S."/>
            <person name="Kruttgen A."/>
            <person name="Hafner H."/>
            <person name="Buhl E.M."/>
            <person name="Ritter K."/>
            <person name="Horz H.P."/>
        </authorList>
    </citation>
    <scope>NUCLEOTIDE SEQUENCE [LARGE SCALE GENOMIC DNA]</scope>
</reference>
<evidence type="ECO:0000313" key="2">
    <source>
        <dbReference type="Proteomes" id="UP000277855"/>
    </source>
</evidence>
<sequence length="208" mass="24107">MNMFERRTAVNEEIEERAWEFIQTAQNAIMALPGGETIDVPRKFHGNGCVIHVYDHITSTWPENPHYDPKAPDTPENREKQTGFHRIHVEVPEVNIVCTATYDAWDECAPDLEDQEQWVLNQVPMELFLNGTDEEITAYIQERFKDEADRIHYIEEREAHLPLTTMKPELLRRAADVIEQIDQENLKWGEREEAILIALGVTKNANNG</sequence>
<accession>A0A385IIX9</accession>
<gene>
    <name evidence="1" type="ORF">KARL1_234</name>
</gene>